<dbReference type="GO" id="GO:0019903">
    <property type="term" value="F:protein phosphatase binding"/>
    <property type="evidence" value="ECO:0007669"/>
    <property type="project" value="InterPro"/>
</dbReference>
<evidence type="ECO:0000256" key="1">
    <source>
        <dbReference type="ARBA" id="ARBA00006180"/>
    </source>
</evidence>
<dbReference type="AlphaFoldDB" id="A0A5P1F6I3"/>
<keyword evidence="2" id="KW-0131">Cell cycle</keyword>
<organism evidence="3 4">
    <name type="scientific">Asparagus officinalis</name>
    <name type="common">Garden asparagus</name>
    <dbReference type="NCBI Taxonomy" id="4686"/>
    <lineage>
        <taxon>Eukaryota</taxon>
        <taxon>Viridiplantae</taxon>
        <taxon>Streptophyta</taxon>
        <taxon>Embryophyta</taxon>
        <taxon>Tracheophyta</taxon>
        <taxon>Spermatophyta</taxon>
        <taxon>Magnoliopsida</taxon>
        <taxon>Liliopsida</taxon>
        <taxon>Asparagales</taxon>
        <taxon>Asparagaceae</taxon>
        <taxon>Asparagoideae</taxon>
        <taxon>Asparagus</taxon>
    </lineage>
</organism>
<dbReference type="Gramene" id="ONK72100">
    <property type="protein sequence ID" value="ONK72100"/>
    <property type="gene ID" value="A4U43_C04F15710"/>
</dbReference>
<reference evidence="4" key="1">
    <citation type="journal article" date="2017" name="Nat. Commun.">
        <title>The asparagus genome sheds light on the origin and evolution of a young Y chromosome.</title>
        <authorList>
            <person name="Harkess A."/>
            <person name="Zhou J."/>
            <person name="Xu C."/>
            <person name="Bowers J.E."/>
            <person name="Van der Hulst R."/>
            <person name="Ayyampalayam S."/>
            <person name="Mercati F."/>
            <person name="Riccardi P."/>
            <person name="McKain M.R."/>
            <person name="Kakrana A."/>
            <person name="Tang H."/>
            <person name="Ray J."/>
            <person name="Groenendijk J."/>
            <person name="Arikit S."/>
            <person name="Mathioni S.M."/>
            <person name="Nakano M."/>
            <person name="Shan H."/>
            <person name="Telgmann-Rauber A."/>
            <person name="Kanno A."/>
            <person name="Yue Z."/>
            <person name="Chen H."/>
            <person name="Li W."/>
            <person name="Chen Y."/>
            <person name="Xu X."/>
            <person name="Zhang Y."/>
            <person name="Luo S."/>
            <person name="Chen H."/>
            <person name="Gao J."/>
            <person name="Mao Z."/>
            <person name="Pires J.C."/>
            <person name="Luo M."/>
            <person name="Kudrna D."/>
            <person name="Wing R.A."/>
            <person name="Meyers B.C."/>
            <person name="Yi K."/>
            <person name="Kong H."/>
            <person name="Lavrijsen P."/>
            <person name="Sunseri F."/>
            <person name="Falavigna A."/>
            <person name="Ye Y."/>
            <person name="Leebens-Mack J.H."/>
            <person name="Chen G."/>
        </authorList>
    </citation>
    <scope>NUCLEOTIDE SEQUENCE [LARGE SCALE GENOMIC DNA]</scope>
    <source>
        <strain evidence="4">cv. DH0086</strain>
    </source>
</reference>
<name>A0A5P1F6I3_ASPOF</name>
<dbReference type="PANTHER" id="PTHR12634">
    <property type="entry name" value="SIT4 YEAST -ASSOCIATING PROTEIN-RELATED"/>
    <property type="match status" value="1"/>
</dbReference>
<accession>A0A5P1F6I3</accession>
<dbReference type="InterPro" id="IPR007587">
    <property type="entry name" value="SAPS"/>
</dbReference>
<dbReference type="GO" id="GO:0019888">
    <property type="term" value="F:protein phosphatase regulator activity"/>
    <property type="evidence" value="ECO:0007669"/>
    <property type="project" value="TreeGrafter"/>
</dbReference>
<proteinExistence type="inferred from homology"/>
<dbReference type="PANTHER" id="PTHR12634:SF8">
    <property type="entry name" value="FIERY MOUNTAIN, ISOFORM D"/>
    <property type="match status" value="1"/>
</dbReference>
<dbReference type="EMBL" id="CM007384">
    <property type="protein sequence ID" value="ONK72100.1"/>
    <property type="molecule type" value="Genomic_DNA"/>
</dbReference>
<evidence type="ECO:0000256" key="2">
    <source>
        <dbReference type="ARBA" id="ARBA00023306"/>
    </source>
</evidence>
<keyword evidence="4" id="KW-1185">Reference proteome</keyword>
<gene>
    <name evidence="3" type="ORF">A4U43_C04F15710</name>
</gene>
<dbReference type="Proteomes" id="UP000243459">
    <property type="component" value="Chromosome 4"/>
</dbReference>
<sequence length="160" mass="17544">MLSFYDSSHRDRAQVEQLVQYIVEDAPADAESKRAFKFPFIACEIFTCEIDVILKTLVEDEELMDLLFSFLEPNHTHNSLLSGYFSKVVVCLMLRKTASLMKYVQGGIDDGGVATVRAIMHWQICEPAVYVVESAISSGSAGTSSLGAENTAAIADSPLV</sequence>
<evidence type="ECO:0000313" key="4">
    <source>
        <dbReference type="Proteomes" id="UP000243459"/>
    </source>
</evidence>
<evidence type="ECO:0008006" key="5">
    <source>
        <dbReference type="Google" id="ProtNLM"/>
    </source>
</evidence>
<protein>
    <recommendedName>
        <fullName evidence="5">Serine/threonine-protein phosphatase 4 regulatory subunit 3-like central domain-containing protein</fullName>
    </recommendedName>
</protein>
<evidence type="ECO:0000313" key="3">
    <source>
        <dbReference type="EMBL" id="ONK72100.1"/>
    </source>
</evidence>
<comment type="similarity">
    <text evidence="1">Belongs to the SAPS family.</text>
</comment>